<evidence type="ECO:0000313" key="1">
    <source>
        <dbReference type="EMBL" id="KAK7478089.1"/>
    </source>
</evidence>
<evidence type="ECO:0000313" key="2">
    <source>
        <dbReference type="Proteomes" id="UP001519460"/>
    </source>
</evidence>
<organism evidence="1 2">
    <name type="scientific">Batillaria attramentaria</name>
    <dbReference type="NCBI Taxonomy" id="370345"/>
    <lineage>
        <taxon>Eukaryota</taxon>
        <taxon>Metazoa</taxon>
        <taxon>Spiralia</taxon>
        <taxon>Lophotrochozoa</taxon>
        <taxon>Mollusca</taxon>
        <taxon>Gastropoda</taxon>
        <taxon>Caenogastropoda</taxon>
        <taxon>Sorbeoconcha</taxon>
        <taxon>Cerithioidea</taxon>
        <taxon>Batillariidae</taxon>
        <taxon>Batillaria</taxon>
    </lineage>
</organism>
<reference evidence="1 2" key="1">
    <citation type="journal article" date="2023" name="Sci. Data">
        <title>Genome assembly of the Korean intertidal mud-creeper Batillaria attramentaria.</title>
        <authorList>
            <person name="Patra A.K."/>
            <person name="Ho P.T."/>
            <person name="Jun S."/>
            <person name="Lee S.J."/>
            <person name="Kim Y."/>
            <person name="Won Y.J."/>
        </authorList>
    </citation>
    <scope>NUCLEOTIDE SEQUENCE [LARGE SCALE GENOMIC DNA]</scope>
    <source>
        <strain evidence="1">Wonlab-2016</strain>
    </source>
</reference>
<dbReference type="AlphaFoldDB" id="A0ABD0JTU0"/>
<comment type="caution">
    <text evidence="1">The sequence shown here is derived from an EMBL/GenBank/DDBJ whole genome shotgun (WGS) entry which is preliminary data.</text>
</comment>
<sequence>METEHTVLIIAWDLQRTVLGHCSAVIPSESRTMGSPVLCCLLLHVPLADLHAEKEKHFLHCVPKFFPTVGLVLYVLLCTRNLAPSCVDLCNGTSSLGIRGFDKTKATLSG</sequence>
<protein>
    <submittedName>
        <fullName evidence="1">Uncharacterized protein</fullName>
    </submittedName>
</protein>
<gene>
    <name evidence="1" type="ORF">BaRGS_00030624</name>
</gene>
<dbReference type="Proteomes" id="UP001519460">
    <property type="component" value="Unassembled WGS sequence"/>
</dbReference>
<name>A0ABD0JTU0_9CAEN</name>
<accession>A0ABD0JTU0</accession>
<dbReference type="EMBL" id="JACVVK020000333">
    <property type="protein sequence ID" value="KAK7478089.1"/>
    <property type="molecule type" value="Genomic_DNA"/>
</dbReference>
<proteinExistence type="predicted"/>
<keyword evidence="2" id="KW-1185">Reference proteome</keyword>